<dbReference type="KEGG" id="cal:CAALFM_C305890WA"/>
<comment type="function">
    <text evidence="6">S-adenosyl-L-methionine-dependent transferase that acts as a component of the wybutosine biosynthesis pathway. Wybutosine is a hyper modified guanosine with a tricyclic base found at the 3'-position adjacent to the anticodon of eukaryotic phenylalanine tRNA. Catalyzes the transfer of the alpha-amino-alpha-carboxypropyl (acp) group from S-adenosyl-L-methionine to the C-7 position of 4-demethylwyosine (imG-14) to produce wybutosine-86.</text>
</comment>
<evidence type="ECO:0000256" key="2">
    <source>
        <dbReference type="ARBA" id="ARBA00022679"/>
    </source>
</evidence>
<keyword evidence="2 6" id="KW-0808">Transferase</keyword>
<reference evidence="9 10" key="1">
    <citation type="journal article" date="2004" name="Proc. Natl. Acad. Sci. U.S.A.">
        <title>The diploid genome sequence of Candida albicans.</title>
        <authorList>
            <person name="Jones T."/>
            <person name="Federspiel N.A."/>
            <person name="Chibana H."/>
            <person name="Dungan J."/>
            <person name="Kalman S."/>
            <person name="Magee B.B."/>
            <person name="Newport G."/>
            <person name="Thorstenson Y.R."/>
            <person name="Agabian N."/>
            <person name="Magee P.T."/>
            <person name="Davis R.W."/>
            <person name="Scherer S."/>
        </authorList>
    </citation>
    <scope>NUCLEOTIDE SEQUENCE [LARGE SCALE GENOMIC DNA]</scope>
    <source>
        <strain evidence="10">SC5314 / ATCC MYA-2876</strain>
    </source>
</reference>
<dbReference type="InParanoid" id="A0A1D8PKC5"/>
<dbReference type="PIRSF" id="PIRSF038972">
    <property type="entry name" value="Trm12"/>
    <property type="match status" value="1"/>
</dbReference>
<dbReference type="SMR" id="A0A1D8PKC5"/>
<comment type="pathway">
    <text evidence="1 6">tRNA modification; wybutosine-tRNA(Phe) biosynthesis.</text>
</comment>
<keyword evidence="3 6" id="KW-0949">S-adenosyl-L-methionine</keyword>
<dbReference type="OMA" id="FELNPWS"/>
<evidence type="ECO:0000256" key="4">
    <source>
        <dbReference type="ARBA" id="ARBA00022694"/>
    </source>
</evidence>
<dbReference type="UniPathway" id="UPA00375"/>
<dbReference type="InterPro" id="IPR056743">
    <property type="entry name" value="TRM5-TYW2-like_MTfase"/>
</dbReference>
<dbReference type="GO" id="GO:0102522">
    <property type="term" value="F:tRNA 4-demethylwyosine alpha-amino-alpha-carboxypropyltransferase activity"/>
    <property type="evidence" value="ECO:0007669"/>
    <property type="project" value="UniProtKB-EC"/>
</dbReference>
<dbReference type="RefSeq" id="XP_716610.1">
    <property type="nucleotide sequence ID" value="XM_711517.1"/>
</dbReference>
<comment type="similarity">
    <text evidence="6">Belongs to the class I-like SAM-binding methyltransferase superfamily. TRM5/TYW2 family.</text>
</comment>
<keyword evidence="10" id="KW-1185">Reference proteome</keyword>
<evidence type="ECO:0000256" key="3">
    <source>
        <dbReference type="ARBA" id="ARBA00022691"/>
    </source>
</evidence>
<evidence type="ECO:0000313" key="9">
    <source>
        <dbReference type="EMBL" id="AOW28597.1"/>
    </source>
</evidence>
<comment type="catalytic activity">
    <reaction evidence="5">
        <text>4-demethylwyosine(37) in tRNA(Phe) + S-adenosyl-L-methionine = 4-demethyl-7-[(3S)-3-amino-3-carboxypropyl]wyosine(37) in tRNA(Phe) + S-methyl-5'-thioadenosine + H(+)</text>
        <dbReference type="Rhea" id="RHEA:36355"/>
        <dbReference type="Rhea" id="RHEA-COMP:10164"/>
        <dbReference type="Rhea" id="RHEA-COMP:10378"/>
        <dbReference type="ChEBI" id="CHEBI:15378"/>
        <dbReference type="ChEBI" id="CHEBI:17509"/>
        <dbReference type="ChEBI" id="CHEBI:59789"/>
        <dbReference type="ChEBI" id="CHEBI:64315"/>
        <dbReference type="ChEBI" id="CHEBI:73550"/>
        <dbReference type="EC" id="2.5.1.114"/>
    </reaction>
</comment>
<dbReference type="FunCoup" id="A0A1D8PKC5">
    <property type="interactions" value="32"/>
</dbReference>
<reference evidence="9 10" key="2">
    <citation type="journal article" date="2007" name="Genome Biol.">
        <title>Assembly of the Candida albicans genome into sixteen supercontigs aligned on the eight chromosomes.</title>
        <authorList>
            <person name="van het Hoog M."/>
            <person name="Rast T.J."/>
            <person name="Martchenko M."/>
            <person name="Grindle S."/>
            <person name="Dignard D."/>
            <person name="Hogues H."/>
            <person name="Cuomo C."/>
            <person name="Berriman M."/>
            <person name="Scherer S."/>
            <person name="Magee B.B."/>
            <person name="Whiteway M."/>
            <person name="Chibana H."/>
            <person name="Nantel A."/>
            <person name="Magee P.T."/>
        </authorList>
    </citation>
    <scope>GENOME REANNOTATION</scope>
    <source>
        <strain evidence="10">SC5314 / ATCC MYA-2876</strain>
    </source>
</reference>
<dbReference type="GeneID" id="3641738"/>
<dbReference type="AlphaFoldDB" id="A0A1D8PKC5"/>
<dbReference type="GO" id="GO:0031591">
    <property type="term" value="P:wybutosine biosynthetic process"/>
    <property type="evidence" value="ECO:0000318"/>
    <property type="project" value="GO_Central"/>
</dbReference>
<dbReference type="GO" id="GO:0008757">
    <property type="term" value="F:S-adenosylmethionine-dependent methyltransferase activity"/>
    <property type="evidence" value="ECO:0007669"/>
    <property type="project" value="EnsemblFungi"/>
</dbReference>
<protein>
    <recommendedName>
        <fullName evidence="6">tRNA wybutosine-synthesizing protein 2</fullName>
        <shortName evidence="6">tRNA-yW-synthesizing protein 2</shortName>
    </recommendedName>
    <alternativeName>
        <fullName evidence="6">tRNA(Phe) (4-demethylwyosine(37)-C(7)) aminocarboxypropyltransferase</fullName>
    </alternativeName>
</protein>
<proteinExistence type="inferred from homology"/>
<dbReference type="Proteomes" id="UP000000559">
    <property type="component" value="Chromosome 3"/>
</dbReference>
<evidence type="ECO:0000313" key="8">
    <source>
        <dbReference type="CGD" id="CAL0000179804"/>
    </source>
</evidence>
<dbReference type="EMBL" id="CP017625">
    <property type="protein sequence ID" value="AOW28597.1"/>
    <property type="molecule type" value="Genomic_DNA"/>
</dbReference>
<dbReference type="VEuPathDB" id="FungiDB:C3_05890W_A"/>
<dbReference type="PANTHER" id="PTHR23245">
    <property type="entry name" value="TRNA METHYLTRANSFERASE"/>
    <property type="match status" value="1"/>
</dbReference>
<dbReference type="STRING" id="237561.A0A1D8PKC5"/>
<accession>A0A1D8PKC5</accession>
<dbReference type="InterPro" id="IPR026274">
    <property type="entry name" value="tRNA_wybutosine_synth_prot_2"/>
</dbReference>
<dbReference type="eggNOG" id="KOG1227">
    <property type="taxonomic scope" value="Eukaryota"/>
</dbReference>
<dbReference type="InterPro" id="IPR030382">
    <property type="entry name" value="MeTrfase_TRM5/TYW2"/>
</dbReference>
<reference evidence="9 10" key="3">
    <citation type="journal article" date="2013" name="Genome Biol.">
        <title>Assembly of a phased diploid Candida albicans genome facilitates allele-specific measurements and provides a simple model for repeat and indel structure.</title>
        <authorList>
            <person name="Muzzey D."/>
            <person name="Schwartz K."/>
            <person name="Weissman J.S."/>
            <person name="Sherlock G."/>
        </authorList>
    </citation>
    <scope>NUCLEOTIDE SEQUENCE [LARGE SCALE GENOMIC DNA]</scope>
    <source>
        <strain evidence="10">SC5314 / ATCC MYA-2876</strain>
    </source>
</reference>
<evidence type="ECO:0000259" key="7">
    <source>
        <dbReference type="PROSITE" id="PS51684"/>
    </source>
</evidence>
<dbReference type="PANTHER" id="PTHR23245:SF25">
    <property type="entry name" value="TRNA WYBUTOSINE-SYNTHESIZING PROTEIN 2 HOMOLOG"/>
    <property type="match status" value="1"/>
</dbReference>
<evidence type="ECO:0000256" key="6">
    <source>
        <dbReference type="PIRNR" id="PIRNR038972"/>
    </source>
</evidence>
<dbReference type="CGD" id="CAL0000179804">
    <property type="gene designation" value="TRM12"/>
</dbReference>
<keyword evidence="6" id="KW-0963">Cytoplasm</keyword>
<dbReference type="GO" id="GO:0008175">
    <property type="term" value="F:tRNA methyltransferase activity"/>
    <property type="evidence" value="ECO:0000318"/>
    <property type="project" value="GO_Central"/>
</dbReference>
<feature type="domain" description="SAM-dependent methyltransferase TRM5/TYW2-type" evidence="7">
    <location>
        <begin position="145"/>
        <end position="417"/>
    </location>
</feature>
<organism evidence="9 10">
    <name type="scientific">Candida albicans (strain SC5314 / ATCC MYA-2876)</name>
    <name type="common">Yeast</name>
    <dbReference type="NCBI Taxonomy" id="237561"/>
    <lineage>
        <taxon>Eukaryota</taxon>
        <taxon>Fungi</taxon>
        <taxon>Dikarya</taxon>
        <taxon>Ascomycota</taxon>
        <taxon>Saccharomycotina</taxon>
        <taxon>Pichiomycetes</taxon>
        <taxon>Debaryomycetaceae</taxon>
        <taxon>Candida/Lodderomyces clade</taxon>
        <taxon>Candida</taxon>
    </lineage>
</organism>
<sequence>MAIKLLIDNPKQVKPIKSYLEDHNWLNKSFKIQKKNDIFHIFTNLNEIPSQLSQYNHETYEQEDDGDLNTKNKTTTLTLASIITDYCHANNIENIEIPKRWSIYPPMILFNSTGSTSESNGHPTSDTIFNPQHQKLWENVLSNQKSIFGTSEITHIALNKPIIESDIMRRPHNLIPIIGDFGPDISIDNKPPSPTESDFNRAFWCHVIQNGIYQTWAPKYTMFSRGNIKEKKRVLDWFKNLDQTIVFDFYCGIGYFSLSYLKNGGKLLCWELNPWSIEGFRRSLEKMKINYKIYTSGDKFSINDLNQFDACLFLESNEQITTRVIDQVKDNSLPISHINLGLLPSSKQSWTLANNLIDKSTINTNVHIHENVHIDDFEKIKTDVKKVFTNGKVLHLEKVKTFAPDIWHIVIDIENIKSC</sequence>
<evidence type="ECO:0000256" key="1">
    <source>
        <dbReference type="ARBA" id="ARBA00004797"/>
    </source>
</evidence>
<name>A0A1D8PKC5_CANAL</name>
<dbReference type="GO" id="GO:0005737">
    <property type="term" value="C:cytoplasm"/>
    <property type="evidence" value="ECO:0000318"/>
    <property type="project" value="GO_Central"/>
</dbReference>
<evidence type="ECO:0000313" key="10">
    <source>
        <dbReference type="Proteomes" id="UP000000559"/>
    </source>
</evidence>
<dbReference type="OrthoDB" id="2387925at2759"/>
<keyword evidence="4 6" id="KW-0819">tRNA processing</keyword>
<dbReference type="SUPFAM" id="SSF53335">
    <property type="entry name" value="S-adenosyl-L-methionine-dependent methyltransferases"/>
    <property type="match status" value="1"/>
</dbReference>
<evidence type="ECO:0000256" key="5">
    <source>
        <dbReference type="ARBA" id="ARBA00049400"/>
    </source>
</evidence>
<dbReference type="PROSITE" id="PS51684">
    <property type="entry name" value="SAM_MT_TRM5_TYW2"/>
    <property type="match status" value="1"/>
</dbReference>
<comment type="subcellular location">
    <subcellularLocation>
        <location evidence="6">Cytoplasm</location>
    </subcellularLocation>
</comment>
<dbReference type="GO" id="GO:0030488">
    <property type="term" value="P:tRNA methylation"/>
    <property type="evidence" value="ECO:0000318"/>
    <property type="project" value="GO_Central"/>
</dbReference>
<dbReference type="Gene3D" id="3.40.50.150">
    <property type="entry name" value="Vaccinia Virus protein VP39"/>
    <property type="match status" value="1"/>
</dbReference>
<gene>
    <name evidence="8 9" type="primary">TRM12</name>
    <name evidence="9" type="ordered locus">CAALFM_C305890WA</name>
    <name evidence="8" type="ordered locus">orf19.7369</name>
</gene>
<dbReference type="InterPro" id="IPR029063">
    <property type="entry name" value="SAM-dependent_MTases_sf"/>
</dbReference>
<dbReference type="Pfam" id="PF02475">
    <property type="entry name" value="TRM5-TYW2_MTfase"/>
    <property type="match status" value="1"/>
</dbReference>